<evidence type="ECO:0000256" key="1">
    <source>
        <dbReference type="ARBA" id="ARBA00006739"/>
    </source>
</evidence>
<dbReference type="InterPro" id="IPR029044">
    <property type="entry name" value="Nucleotide-diphossugar_trans"/>
</dbReference>
<evidence type="ECO:0000259" key="4">
    <source>
        <dbReference type="Pfam" id="PF00535"/>
    </source>
</evidence>
<sequence>MPLDRSAPNLGISRQKFSELKRAADQVKLRKNAFRQMLREGRLIALSGALVRRLGSNVESAVRMQGGLGKTLQQAVNELRRSGPKGLVAKTYRRLGEHTEFEPIPDDPARASLYDKTSPFQFRPNGDYETLYQTYLDNRANHRNIAIFRAVTGGYDEVLPYEHYLNDADYFTFTDEPVAVHGLNLPVPYFDASSTRRARFVKLHPHMLFPDHNVAVWHDGNVMIRDDITPLINAVLSSGLPIGTFLHPTRSDVYDEAKACIEQNKDNAETILKQMERYSEEGLVTDQLVESNFVVYNLRHPDLKAVLTRWWAELDRCSYRDQLSFNYAVDSAKTAFLPLAERPICVRSHPAFAFFSSHGDEGREFSSETIVKPAFDINPIAAPANRAVKADVLVCVHNALDDVKDCLDNVVRNGQESVQNIIIVDDGSAQETQHWLENFASSHANAMLHRNDKAIGYTKAANKAISLSTADHVVLLNSDAIVGSQAIQKMLACMDGLEGCGIVGPLSNAASYQSIPHHLSAAGQTAVNALPSGHSVDDMDAWCAQNAQGLPSPGVPLVHGFCMCIKREVFETIGRFDDDAFPSGYGEENDFCTRAAENGFRLNIAIDAFVFHAKSKSYSNDERRKALMTAGSAQLRDMLGADRLNRLIQSMQNNPTLAEMRNRALSLYN</sequence>
<evidence type="ECO:0000259" key="5">
    <source>
        <dbReference type="Pfam" id="PF04765"/>
    </source>
</evidence>
<feature type="domain" description="Glycosyltransferase 2-like" evidence="4">
    <location>
        <begin position="392"/>
        <end position="497"/>
    </location>
</feature>
<keyword evidence="2" id="KW-0328">Glycosyltransferase</keyword>
<dbReference type="EMBL" id="BSNG01000001">
    <property type="protein sequence ID" value="GLQ11246.1"/>
    <property type="molecule type" value="Genomic_DNA"/>
</dbReference>
<dbReference type="Gene3D" id="3.90.550.10">
    <property type="entry name" value="Spore Coat Polysaccharide Biosynthesis Protein SpsA, Chain A"/>
    <property type="match status" value="1"/>
</dbReference>
<dbReference type="Proteomes" id="UP001161406">
    <property type="component" value="Unassembled WGS sequence"/>
</dbReference>
<keyword evidence="7" id="KW-1185">Reference proteome</keyword>
<dbReference type="Pfam" id="PF04765">
    <property type="entry name" value="TOD1_MUCI70"/>
    <property type="match status" value="1"/>
</dbReference>
<keyword evidence="3" id="KW-0808">Transferase</keyword>
<reference evidence="6" key="1">
    <citation type="journal article" date="2014" name="Int. J. Syst. Evol. Microbiol.">
        <title>Complete genome of a new Firmicutes species belonging to the dominant human colonic microbiota ('Ruminococcus bicirculans') reveals two chromosomes and a selective capacity to utilize plant glucans.</title>
        <authorList>
            <consortium name="NISC Comparative Sequencing Program"/>
            <person name="Wegmann U."/>
            <person name="Louis P."/>
            <person name="Goesmann A."/>
            <person name="Henrissat B."/>
            <person name="Duncan S.H."/>
            <person name="Flint H.J."/>
        </authorList>
    </citation>
    <scope>NUCLEOTIDE SEQUENCE</scope>
    <source>
        <strain evidence="6">NBRC 103855</strain>
    </source>
</reference>
<evidence type="ECO:0000313" key="7">
    <source>
        <dbReference type="Proteomes" id="UP001161406"/>
    </source>
</evidence>
<proteinExistence type="inferred from homology"/>
<evidence type="ECO:0008006" key="8">
    <source>
        <dbReference type="Google" id="ProtNLM"/>
    </source>
</evidence>
<dbReference type="InterPro" id="IPR048354">
    <property type="entry name" value="TOD1_MUCI70_glycTrfase_dom"/>
</dbReference>
<feature type="domain" description="TOD1/MUCI70 glycosyltransferase-like" evidence="5">
    <location>
        <begin position="195"/>
        <end position="333"/>
    </location>
</feature>
<dbReference type="InterPro" id="IPR001173">
    <property type="entry name" value="Glyco_trans_2-like"/>
</dbReference>
<comment type="caution">
    <text evidence="6">The sequence shown here is derived from an EMBL/GenBank/DDBJ whole genome shotgun (WGS) entry which is preliminary data.</text>
</comment>
<organism evidence="6 7">
    <name type="scientific">Devosia yakushimensis</name>
    <dbReference type="NCBI Taxonomy" id="470028"/>
    <lineage>
        <taxon>Bacteria</taxon>
        <taxon>Pseudomonadati</taxon>
        <taxon>Pseudomonadota</taxon>
        <taxon>Alphaproteobacteria</taxon>
        <taxon>Hyphomicrobiales</taxon>
        <taxon>Devosiaceae</taxon>
        <taxon>Devosia</taxon>
    </lineage>
</organism>
<protein>
    <recommendedName>
        <fullName evidence="8">Glycosyltransferase 2-like domain-containing protein</fullName>
    </recommendedName>
</protein>
<accession>A0ABQ5UKP7</accession>
<dbReference type="RefSeq" id="WP_284392544.1">
    <property type="nucleotide sequence ID" value="NZ_BSNG01000001.1"/>
</dbReference>
<evidence type="ECO:0000256" key="2">
    <source>
        <dbReference type="ARBA" id="ARBA00022676"/>
    </source>
</evidence>
<reference evidence="6" key="2">
    <citation type="submission" date="2023-01" db="EMBL/GenBank/DDBJ databases">
        <title>Draft genome sequence of Devosia yakushimensis strain NBRC 103855.</title>
        <authorList>
            <person name="Sun Q."/>
            <person name="Mori K."/>
        </authorList>
    </citation>
    <scope>NUCLEOTIDE SEQUENCE</scope>
    <source>
        <strain evidence="6">NBRC 103855</strain>
    </source>
</reference>
<gene>
    <name evidence="6" type="ORF">GCM10007913_31780</name>
</gene>
<comment type="similarity">
    <text evidence="1">Belongs to the glycosyltransferase 2 family.</text>
</comment>
<dbReference type="PANTHER" id="PTHR43179">
    <property type="entry name" value="RHAMNOSYLTRANSFERASE WBBL"/>
    <property type="match status" value="1"/>
</dbReference>
<evidence type="ECO:0000256" key="3">
    <source>
        <dbReference type="ARBA" id="ARBA00022679"/>
    </source>
</evidence>
<dbReference type="SUPFAM" id="SSF53448">
    <property type="entry name" value="Nucleotide-diphospho-sugar transferases"/>
    <property type="match status" value="1"/>
</dbReference>
<evidence type="ECO:0000313" key="6">
    <source>
        <dbReference type="EMBL" id="GLQ11246.1"/>
    </source>
</evidence>
<name>A0ABQ5UKP7_9HYPH</name>
<dbReference type="Pfam" id="PF00535">
    <property type="entry name" value="Glycos_transf_2"/>
    <property type="match status" value="1"/>
</dbReference>
<dbReference type="PANTHER" id="PTHR43179:SF12">
    <property type="entry name" value="GALACTOFURANOSYLTRANSFERASE GLFT2"/>
    <property type="match status" value="1"/>
</dbReference>